<dbReference type="PANTHER" id="PTHR12341">
    <property type="entry name" value="5'-&gt;3' EXORIBONUCLEASE"/>
    <property type="match status" value="1"/>
</dbReference>
<dbReference type="GO" id="GO:0004534">
    <property type="term" value="F:5'-3' RNA exonuclease activity"/>
    <property type="evidence" value="ECO:0007669"/>
    <property type="project" value="TreeGrafter"/>
</dbReference>
<keyword evidence="1" id="KW-0540">Nuclease</keyword>
<dbReference type="InterPro" id="IPR041412">
    <property type="entry name" value="Xrn1_helical"/>
</dbReference>
<evidence type="ECO:0000256" key="3">
    <source>
        <dbReference type="ARBA" id="ARBA00022839"/>
    </source>
</evidence>
<evidence type="ECO:0000256" key="4">
    <source>
        <dbReference type="ARBA" id="ARBA00038299"/>
    </source>
</evidence>
<dbReference type="AlphaFoldDB" id="A0A6C0DT28"/>
<evidence type="ECO:0008006" key="8">
    <source>
        <dbReference type="Google" id="ProtNLM"/>
    </source>
</evidence>
<dbReference type="InterPro" id="IPR004859">
    <property type="entry name" value="Xrn1_N"/>
</dbReference>
<feature type="domain" description="Xrn1 helical" evidence="6">
    <location>
        <begin position="375"/>
        <end position="500"/>
    </location>
</feature>
<comment type="similarity">
    <text evidence="4">Belongs to the 5'-3' exonuclease family.</text>
</comment>
<dbReference type="Pfam" id="PF17846">
    <property type="entry name" value="XRN_M"/>
    <property type="match status" value="1"/>
</dbReference>
<evidence type="ECO:0000256" key="1">
    <source>
        <dbReference type="ARBA" id="ARBA00022722"/>
    </source>
</evidence>
<dbReference type="EMBL" id="MN739654">
    <property type="protein sequence ID" value="QHT18355.1"/>
    <property type="molecule type" value="Genomic_DNA"/>
</dbReference>
<protein>
    <recommendedName>
        <fullName evidence="8">Xrn1 N-terminal domain-containing protein</fullName>
    </recommendedName>
</protein>
<organism evidence="7">
    <name type="scientific">viral metagenome</name>
    <dbReference type="NCBI Taxonomy" id="1070528"/>
    <lineage>
        <taxon>unclassified sequences</taxon>
        <taxon>metagenomes</taxon>
        <taxon>organismal metagenomes</taxon>
    </lineage>
</organism>
<evidence type="ECO:0000259" key="6">
    <source>
        <dbReference type="Pfam" id="PF17846"/>
    </source>
</evidence>
<dbReference type="Gene3D" id="3.40.50.12390">
    <property type="match status" value="1"/>
</dbReference>
<proteinExistence type="inferred from homology"/>
<accession>A0A6C0DT28</accession>
<dbReference type="GO" id="GO:0003723">
    <property type="term" value="F:RNA binding"/>
    <property type="evidence" value="ECO:0007669"/>
    <property type="project" value="TreeGrafter"/>
</dbReference>
<evidence type="ECO:0000313" key="7">
    <source>
        <dbReference type="EMBL" id="QHT18355.1"/>
    </source>
</evidence>
<dbReference type="GO" id="GO:0005634">
    <property type="term" value="C:nucleus"/>
    <property type="evidence" value="ECO:0007669"/>
    <property type="project" value="TreeGrafter"/>
</dbReference>
<keyword evidence="3" id="KW-0269">Exonuclease</keyword>
<sequence>MGIPSYFKKLLQNYRSCSSRAPPTDASILCYDFNCLIYRSLQGIKHIPYPTLGSPQEQFDSWEKTLLDEVKRTVEEVWVASGRPRNVFLAVDGVVPMAKIRQQRVRRFKSAWLRKGGEETWDSNAITPGTVFMEKLDTMLEGVCKEHRGWVLSGVKEEGEGEHKIMHWLRQIKKPKGPVIVYGLDADLILLTLLTAEQTGFTLWLVRETQEFEKQATEGYTFLQISELKEKLGLVSEREVINYIMVMAFMGNDFLPHSLSYTLKEDGHALVLKQIEWMRTTGRWLVEREKDRWDLDPELFRTICGRFANGETVQIEKNIASKRKQAKFRGKGMDEQEYLPLLWDVEKCLVDARGSLKESWETEYWKWIHPYPDEKEKVCKEYAKGFAWILEYYTGQGNVPKDWMFPAWVPPLWKDLQSVKDEWLTLSKETKEKPILPQEQLTMVLPLASWGLIRGAYKKVPAVAPQFWPEQMTFFSAGKRWFWECEALVPVLTAERLREILNSEN</sequence>
<evidence type="ECO:0000259" key="5">
    <source>
        <dbReference type="Pfam" id="PF03159"/>
    </source>
</evidence>
<name>A0A6C0DT28_9ZZZZ</name>
<feature type="domain" description="Xrn1 N-terminal" evidence="5">
    <location>
        <begin position="1"/>
        <end position="199"/>
    </location>
</feature>
<evidence type="ECO:0000256" key="2">
    <source>
        <dbReference type="ARBA" id="ARBA00022801"/>
    </source>
</evidence>
<dbReference type="GO" id="GO:0000956">
    <property type="term" value="P:nuclear-transcribed mRNA catabolic process"/>
    <property type="evidence" value="ECO:0007669"/>
    <property type="project" value="TreeGrafter"/>
</dbReference>
<dbReference type="Pfam" id="PF03159">
    <property type="entry name" value="XRN_N"/>
    <property type="match status" value="1"/>
</dbReference>
<dbReference type="InterPro" id="IPR027073">
    <property type="entry name" value="5_3_exoribonuclease"/>
</dbReference>
<keyword evidence="2" id="KW-0378">Hydrolase</keyword>
<dbReference type="PANTHER" id="PTHR12341:SF7">
    <property type="entry name" value="5'-3' EXORIBONUCLEASE 1"/>
    <property type="match status" value="1"/>
</dbReference>
<reference evidence="7" key="1">
    <citation type="journal article" date="2020" name="Nature">
        <title>Giant virus diversity and host interactions through global metagenomics.</title>
        <authorList>
            <person name="Schulz F."/>
            <person name="Roux S."/>
            <person name="Paez-Espino D."/>
            <person name="Jungbluth S."/>
            <person name="Walsh D.A."/>
            <person name="Denef V.J."/>
            <person name="McMahon K.D."/>
            <person name="Konstantinidis K.T."/>
            <person name="Eloe-Fadrosh E.A."/>
            <person name="Kyrpides N.C."/>
            <person name="Woyke T."/>
        </authorList>
    </citation>
    <scope>NUCLEOTIDE SEQUENCE</scope>
    <source>
        <strain evidence="7">GVMAG-M-3300023174-46</strain>
    </source>
</reference>